<evidence type="ECO:0000259" key="1">
    <source>
        <dbReference type="Pfam" id="PF16747"/>
    </source>
</evidence>
<evidence type="ECO:0000313" key="2">
    <source>
        <dbReference type="EMBL" id="UVW34892.1"/>
    </source>
</evidence>
<name>A0ABY5TM93_9GAMM</name>
<gene>
    <name evidence="2" type="ORF">NYF23_12880</name>
</gene>
<protein>
    <recommendedName>
        <fullName evidence="1">Surface-adhesin protein E-like domain-containing protein</fullName>
    </recommendedName>
</protein>
<dbReference type="Pfam" id="PF16747">
    <property type="entry name" value="Adhesin_E"/>
    <property type="match status" value="1"/>
</dbReference>
<dbReference type="EMBL" id="CP103416">
    <property type="protein sequence ID" value="UVW34892.1"/>
    <property type="molecule type" value="Genomic_DNA"/>
</dbReference>
<evidence type="ECO:0000313" key="3">
    <source>
        <dbReference type="Proteomes" id="UP001059934"/>
    </source>
</evidence>
<feature type="domain" description="Surface-adhesin protein E-like" evidence="1">
    <location>
        <begin position="24"/>
        <end position="130"/>
    </location>
</feature>
<dbReference type="InterPro" id="IPR031939">
    <property type="entry name" value="Adhesin_E-like"/>
</dbReference>
<keyword evidence="3" id="KW-1185">Reference proteome</keyword>
<organism evidence="2 3">
    <name type="scientific">SAR92 clade bacterium H455</name>
    <dbReference type="NCBI Taxonomy" id="2974818"/>
    <lineage>
        <taxon>Bacteria</taxon>
        <taxon>Pseudomonadati</taxon>
        <taxon>Pseudomonadota</taxon>
        <taxon>Gammaproteobacteria</taxon>
        <taxon>Cellvibrionales</taxon>
        <taxon>Porticoccaceae</taxon>
        <taxon>SAR92 clade</taxon>
    </lineage>
</organism>
<reference evidence="2" key="1">
    <citation type="submission" date="2022-08" db="EMBL/GenBank/DDBJ databases">
        <title>Catabolic pathway analysis in culturable SAR92 clade bacteria reveals their overlooked roles in DMSP degradation in coastal seas.</title>
        <authorList>
            <person name="He X."/>
            <person name="Zhang X."/>
            <person name="Zhang Y."/>
        </authorList>
    </citation>
    <scope>NUCLEOTIDE SEQUENCE</scope>
    <source>
        <strain evidence="2">H455</strain>
    </source>
</reference>
<proteinExistence type="predicted"/>
<dbReference type="Proteomes" id="UP001059934">
    <property type="component" value="Chromosome"/>
</dbReference>
<accession>A0ABY5TM93</accession>
<sequence length="131" mass="15509">MNKLLTLTVILYSLMFSSVSFGEWTEVAKNNRGDIFYVDEDRIRDHNGYVYYWELSDYLEPLTFLDVTIFSQQIYIQADCSQFRYKSLNIITHKQPMGRGIGETQNPFNKEWRYPPPNSVNESLLQFVCKK</sequence>